<dbReference type="OrthoDB" id="31600at10239"/>
<dbReference type="KEGG" id="vg:18266032"/>
<proteinExistence type="predicted"/>
<evidence type="ECO:0000313" key="1">
    <source>
        <dbReference type="EMBL" id="AHH01571.1"/>
    </source>
</evidence>
<organism evidence="1 2">
    <name type="scientific">Pithovirus sibericum</name>
    <dbReference type="NCBI Taxonomy" id="1450746"/>
    <lineage>
        <taxon>Viruses</taxon>
        <taxon>Pithoviruses</taxon>
        <taxon>Orthopithovirinae</taxon>
        <taxon>Alphapithovirus</taxon>
        <taxon>Alphapithovirus sibericum</taxon>
    </lineage>
</organism>
<dbReference type="SUPFAM" id="SSF55979">
    <property type="entry name" value="DNA clamp"/>
    <property type="match status" value="1"/>
</dbReference>
<dbReference type="InterPro" id="IPR046938">
    <property type="entry name" value="DNA_clamp_sf"/>
</dbReference>
<name>W5S4C4_9VIRU</name>
<evidence type="ECO:0008006" key="3">
    <source>
        <dbReference type="Google" id="ProtNLM"/>
    </source>
</evidence>
<gene>
    <name evidence="1" type="ORF">pv_4</name>
</gene>
<dbReference type="EMBL" id="KF740664">
    <property type="protein sequence ID" value="AHH01571.1"/>
    <property type="molecule type" value="Genomic_DNA"/>
</dbReference>
<dbReference type="Proteomes" id="UP000202176">
    <property type="component" value="Segment"/>
</dbReference>
<dbReference type="Gene3D" id="3.70.10.10">
    <property type="match status" value="1"/>
</dbReference>
<dbReference type="GeneID" id="18266032"/>
<reference evidence="1 2" key="1">
    <citation type="journal article" date="2014" name="Proc. Natl. Acad. Sci. U.S.A.">
        <title>Thirty-thousand-year-old distant relative of giant icosahedral DNA viruses with a pandoravirus morphology.</title>
        <authorList>
            <person name="Legendre M."/>
            <person name="Bartoli J."/>
            <person name="Shmakova L."/>
            <person name="Jeudy S."/>
            <person name="Labadie K."/>
            <person name="Adrait A."/>
            <person name="Lescot M."/>
            <person name="Poirot O."/>
            <person name="Bertaux L."/>
            <person name="Bruley C."/>
            <person name="Coute Y."/>
            <person name="Rivkina E."/>
            <person name="Abergel C."/>
            <person name="Claverie J.M."/>
        </authorList>
    </citation>
    <scope>NUCLEOTIDE SEQUENCE [LARGE SCALE GENOMIC DNA]</scope>
    <source>
        <strain evidence="1">P1084-T</strain>
    </source>
</reference>
<keyword evidence="2" id="KW-1185">Reference proteome</keyword>
<accession>W5S4C4</accession>
<dbReference type="RefSeq" id="YP_009000906.1">
    <property type="nucleotide sequence ID" value="NC_023423.1"/>
</dbReference>
<evidence type="ECO:0000313" key="2">
    <source>
        <dbReference type="Proteomes" id="UP000202176"/>
    </source>
</evidence>
<sequence>MENFETSETDSYKNETLKSSFMAEFHDGYSFKNLVDFMRRINPIAIFEFSHDRIDIFHHDIDAKHILAHVTIKGHELSQYHLKCCNTCDGNCKDGLLSIGMNLKDLQKFIKPVGKKDSLSMYKRSEDHVIYVQPTGPGSKSAQSNFSVFSPCVVEKIRITMPPYATPEHKPNCIIPATTLSQTCNGMNILKSGNIRIRVIGSDLTIDNLTDDRSLGRVDTFSMKPQQNSAEYEIFVKVSTIKALVKLSNLNPNGLIKVYTEPEVPLKMICRINGYGKLRIYICSAQNS</sequence>
<protein>
    <recommendedName>
        <fullName evidence="3">Proliferating cell nuclear antigen</fullName>
    </recommendedName>
</protein>